<keyword evidence="2" id="KW-1185">Reference proteome</keyword>
<evidence type="ECO:0000313" key="1">
    <source>
        <dbReference type="EMBL" id="CAG8475980.1"/>
    </source>
</evidence>
<protein>
    <submittedName>
        <fullName evidence="1">4340_t:CDS:1</fullName>
    </submittedName>
</protein>
<gene>
    <name evidence="1" type="ORF">SPELUC_LOCUS1910</name>
</gene>
<reference evidence="1" key="1">
    <citation type="submission" date="2021-06" db="EMBL/GenBank/DDBJ databases">
        <authorList>
            <person name="Kallberg Y."/>
            <person name="Tangrot J."/>
            <person name="Rosling A."/>
        </authorList>
    </citation>
    <scope>NUCLEOTIDE SEQUENCE</scope>
    <source>
        <strain evidence="1">28 12/20/2015</strain>
    </source>
</reference>
<dbReference type="Proteomes" id="UP000789366">
    <property type="component" value="Unassembled WGS sequence"/>
</dbReference>
<proteinExistence type="predicted"/>
<dbReference type="EMBL" id="CAJVPW010001120">
    <property type="protein sequence ID" value="CAG8475980.1"/>
    <property type="molecule type" value="Genomic_DNA"/>
</dbReference>
<sequence>MQKSEAGFGSKRPAQRCLYNGVTNNKHVPLNVITYSNNKSQSSSTPELDNQLDSIEEKYATLSSQSLQKKPKLFLHSPTAKKSNDIPTTVNFTNVISQVRLNKHLPKPNNVNPTPENMQHDNSSNTDASAIPPQHTRREVDVTPVDDNEPIATASTDPSPSSDKNTKQTRKNLRPLLPLKK</sequence>
<evidence type="ECO:0000313" key="2">
    <source>
        <dbReference type="Proteomes" id="UP000789366"/>
    </source>
</evidence>
<organism evidence="1 2">
    <name type="scientific">Cetraspora pellucida</name>
    <dbReference type="NCBI Taxonomy" id="1433469"/>
    <lineage>
        <taxon>Eukaryota</taxon>
        <taxon>Fungi</taxon>
        <taxon>Fungi incertae sedis</taxon>
        <taxon>Mucoromycota</taxon>
        <taxon>Glomeromycotina</taxon>
        <taxon>Glomeromycetes</taxon>
        <taxon>Diversisporales</taxon>
        <taxon>Gigasporaceae</taxon>
        <taxon>Cetraspora</taxon>
    </lineage>
</organism>
<comment type="caution">
    <text evidence="1">The sequence shown here is derived from an EMBL/GenBank/DDBJ whole genome shotgun (WGS) entry which is preliminary data.</text>
</comment>
<name>A0ACA9KIR2_9GLOM</name>
<accession>A0ACA9KIR2</accession>